<feature type="transmembrane region" description="Helical" evidence="5">
    <location>
        <begin position="107"/>
        <end position="125"/>
    </location>
</feature>
<dbReference type="GO" id="GO:0005886">
    <property type="term" value="C:plasma membrane"/>
    <property type="evidence" value="ECO:0007669"/>
    <property type="project" value="TreeGrafter"/>
</dbReference>
<keyword evidence="8" id="KW-1185">Reference proteome</keyword>
<protein>
    <submittedName>
        <fullName evidence="7">Mechanosensitive ion channel protein MscS</fullName>
    </submittedName>
</protein>
<dbReference type="PANTHER" id="PTHR30414:SF0">
    <property type="entry name" value="MINICONDUCTANCE MECHANOSENSITIVE CHANNEL YBDG"/>
    <property type="match status" value="1"/>
</dbReference>
<evidence type="ECO:0000256" key="5">
    <source>
        <dbReference type="SAM" id="Phobius"/>
    </source>
</evidence>
<evidence type="ECO:0000313" key="8">
    <source>
        <dbReference type="Proteomes" id="UP000287996"/>
    </source>
</evidence>
<comment type="caution">
    <text evidence="7">The sequence shown here is derived from an EMBL/GenBank/DDBJ whole genome shotgun (WGS) entry which is preliminary data.</text>
</comment>
<organism evidence="7 8">
    <name type="scientific">Idiomarina tyrosinivorans</name>
    <dbReference type="NCBI Taxonomy" id="1445662"/>
    <lineage>
        <taxon>Bacteria</taxon>
        <taxon>Pseudomonadati</taxon>
        <taxon>Pseudomonadota</taxon>
        <taxon>Gammaproteobacteria</taxon>
        <taxon>Alteromonadales</taxon>
        <taxon>Idiomarinaceae</taxon>
        <taxon>Idiomarina</taxon>
    </lineage>
</organism>
<keyword evidence="2 5" id="KW-0812">Transmembrane</keyword>
<feature type="transmembrane region" description="Helical" evidence="5">
    <location>
        <begin position="62"/>
        <end position="87"/>
    </location>
</feature>
<dbReference type="EMBL" id="PIQH01000002">
    <property type="protein sequence ID" value="RUO81169.1"/>
    <property type="molecule type" value="Genomic_DNA"/>
</dbReference>
<dbReference type="Gene3D" id="2.30.30.60">
    <property type="match status" value="1"/>
</dbReference>
<keyword evidence="3 5" id="KW-1133">Transmembrane helix</keyword>
<feature type="transmembrane region" description="Helical" evidence="5">
    <location>
        <begin position="20"/>
        <end position="42"/>
    </location>
</feature>
<accession>A0A432ZTE7</accession>
<evidence type="ECO:0000313" key="7">
    <source>
        <dbReference type="EMBL" id="RUO81169.1"/>
    </source>
</evidence>
<dbReference type="GO" id="GO:0008381">
    <property type="term" value="F:mechanosensitive monoatomic ion channel activity"/>
    <property type="evidence" value="ECO:0007669"/>
    <property type="project" value="InterPro"/>
</dbReference>
<dbReference type="InterPro" id="IPR010920">
    <property type="entry name" value="LSM_dom_sf"/>
</dbReference>
<evidence type="ECO:0000256" key="4">
    <source>
        <dbReference type="ARBA" id="ARBA00023136"/>
    </source>
</evidence>
<dbReference type="OrthoDB" id="9775207at2"/>
<dbReference type="PANTHER" id="PTHR30414">
    <property type="entry name" value="MINICONDUCTANCE MECHANOSENSITIVE CHANNEL YBDG"/>
    <property type="match status" value="1"/>
</dbReference>
<reference evidence="7 8" key="1">
    <citation type="journal article" date="2011" name="Front. Microbiol.">
        <title>Genomic signatures of strain selection and enhancement in Bacillus atrophaeus var. globigii, a historical biowarfare simulant.</title>
        <authorList>
            <person name="Gibbons H.S."/>
            <person name="Broomall S.M."/>
            <person name="McNew L.A."/>
            <person name="Daligault H."/>
            <person name="Chapman C."/>
            <person name="Bruce D."/>
            <person name="Karavis M."/>
            <person name="Krepps M."/>
            <person name="McGregor P.A."/>
            <person name="Hong C."/>
            <person name="Park K.H."/>
            <person name="Akmal A."/>
            <person name="Feldman A."/>
            <person name="Lin J.S."/>
            <person name="Chang W.E."/>
            <person name="Higgs B.W."/>
            <person name="Demirev P."/>
            <person name="Lindquist J."/>
            <person name="Liem A."/>
            <person name="Fochler E."/>
            <person name="Read T.D."/>
            <person name="Tapia R."/>
            <person name="Johnson S."/>
            <person name="Bishop-Lilly K.A."/>
            <person name="Detter C."/>
            <person name="Han C."/>
            <person name="Sozhamannan S."/>
            <person name="Rosenzweig C.N."/>
            <person name="Skowronski E.W."/>
        </authorList>
    </citation>
    <scope>NUCLEOTIDE SEQUENCE [LARGE SCALE GENOMIC DNA]</scope>
    <source>
        <strain evidence="7 8">CC-PW-9</strain>
    </source>
</reference>
<evidence type="ECO:0000256" key="3">
    <source>
        <dbReference type="ARBA" id="ARBA00022989"/>
    </source>
</evidence>
<dbReference type="Proteomes" id="UP000287996">
    <property type="component" value="Unassembled WGS sequence"/>
</dbReference>
<proteinExistence type="predicted"/>
<feature type="transmembrane region" description="Helical" evidence="5">
    <location>
        <begin position="169"/>
        <end position="186"/>
    </location>
</feature>
<comment type="subcellular location">
    <subcellularLocation>
        <location evidence="1">Membrane</location>
    </subcellularLocation>
</comment>
<feature type="domain" description="Mechanosensitive ion channel MscS" evidence="6">
    <location>
        <begin position="188"/>
        <end position="256"/>
    </location>
</feature>
<evidence type="ECO:0000256" key="1">
    <source>
        <dbReference type="ARBA" id="ARBA00004370"/>
    </source>
</evidence>
<dbReference type="Pfam" id="PF00924">
    <property type="entry name" value="MS_channel_2nd"/>
    <property type="match status" value="1"/>
</dbReference>
<sequence>MKFDSIKSWLQSLGVDQHLNLVTLLIDFAIVLVIAFLAYQILKLIINRGVHRALKHAPERWYSALVTTGFFWRCANLAPVIVLYSAIPVVFTGDYKSWQEPASTVVAVYLTWVITSILTALTNVIECAYEYSSKAKEVPITGVVQVAKLIIVLTAIIISVAIIMNKSPLYLLSGIGAMTAIVMLVFRDTLMGFVAGVQLATNRMVAIGDWIEVPAHLVDGVVLEIGLITVKVENWDKTIVYLPTYALIHESFKNWQGMVNTGGRRIKRALMIDLDTSELVDDETLSEWTETYFQQNVDDWLAQNELQKPVSNLTVFRVYANQFLQQHPKIHKQMTTIARLLEPTPAGIPLELYGFSTDTNWTGYEAIQSSITETLYTSMRNFGLRHYQYLHKTASKSVKE</sequence>
<dbReference type="InterPro" id="IPR030192">
    <property type="entry name" value="YbdG"/>
</dbReference>
<evidence type="ECO:0000256" key="2">
    <source>
        <dbReference type="ARBA" id="ARBA00022692"/>
    </source>
</evidence>
<dbReference type="InterPro" id="IPR006685">
    <property type="entry name" value="MscS_channel_2nd"/>
</dbReference>
<feature type="transmembrane region" description="Helical" evidence="5">
    <location>
        <begin position="146"/>
        <end position="163"/>
    </location>
</feature>
<dbReference type="SUPFAM" id="SSF50182">
    <property type="entry name" value="Sm-like ribonucleoproteins"/>
    <property type="match status" value="1"/>
</dbReference>
<dbReference type="InterPro" id="IPR023408">
    <property type="entry name" value="MscS_beta-dom_sf"/>
</dbReference>
<gene>
    <name evidence="7" type="ORF">CWI84_02025</name>
</gene>
<name>A0A432ZTE7_9GAMM</name>
<dbReference type="AlphaFoldDB" id="A0A432ZTE7"/>
<keyword evidence="4 5" id="KW-0472">Membrane</keyword>
<dbReference type="GO" id="GO:0071470">
    <property type="term" value="P:cellular response to osmotic stress"/>
    <property type="evidence" value="ECO:0007669"/>
    <property type="project" value="InterPro"/>
</dbReference>
<evidence type="ECO:0000259" key="6">
    <source>
        <dbReference type="Pfam" id="PF00924"/>
    </source>
</evidence>